<proteinExistence type="predicted"/>
<organism evidence="1 2">
    <name type="scientific">Orlajensenia flava</name>
    <dbReference type="NCBI Taxonomy" id="2565934"/>
    <lineage>
        <taxon>Bacteria</taxon>
        <taxon>Bacillati</taxon>
        <taxon>Actinomycetota</taxon>
        <taxon>Actinomycetes</taxon>
        <taxon>Micrococcales</taxon>
        <taxon>Microbacteriaceae</taxon>
        <taxon>Orlajensenia</taxon>
    </lineage>
</organism>
<dbReference type="AlphaFoldDB" id="A0A4S4FXN1"/>
<keyword evidence="2" id="KW-1185">Reference proteome</keyword>
<name>A0A4S4FXN1_9MICO</name>
<reference evidence="1 2" key="1">
    <citation type="submission" date="2019-04" db="EMBL/GenBank/DDBJ databases">
        <authorList>
            <person name="Jiang L."/>
        </authorList>
    </citation>
    <scope>NUCLEOTIDE SEQUENCE [LARGE SCALE GENOMIC DNA]</scope>
    <source>
        <strain evidence="1 2">YIM 131861</strain>
    </source>
</reference>
<dbReference type="OrthoDB" id="5125852at2"/>
<dbReference type="RefSeq" id="WP_136421795.1">
    <property type="nucleotide sequence ID" value="NZ_SSSN01000003.1"/>
</dbReference>
<evidence type="ECO:0000313" key="1">
    <source>
        <dbReference type="EMBL" id="THG34902.1"/>
    </source>
</evidence>
<accession>A0A4S4FXN1</accession>
<dbReference type="Proteomes" id="UP000307380">
    <property type="component" value="Unassembled WGS sequence"/>
</dbReference>
<comment type="caution">
    <text evidence="1">The sequence shown here is derived from an EMBL/GenBank/DDBJ whole genome shotgun (WGS) entry which is preliminary data.</text>
</comment>
<dbReference type="EMBL" id="SSSN01000003">
    <property type="protein sequence ID" value="THG34902.1"/>
    <property type="molecule type" value="Genomic_DNA"/>
</dbReference>
<protein>
    <submittedName>
        <fullName evidence="1">Uncharacterized protein</fullName>
    </submittedName>
</protein>
<sequence>MFGRRRRETPVVPPKAPAPELNGEQVFELINSRLNEIIGVHGEWTLIRRAAEDTDGIFHAMLTHQIAAEVTHALLVERSSLRGETAPEPAALAWMPAPIAVWADHDLPITLEEAPLAEILVSADTDEFAFVPTRHAA</sequence>
<gene>
    <name evidence="1" type="ORF">E6C70_02115</name>
</gene>
<evidence type="ECO:0000313" key="2">
    <source>
        <dbReference type="Proteomes" id="UP000307380"/>
    </source>
</evidence>